<gene>
    <name evidence="10" type="ORF">SAMN04488056_104276</name>
</gene>
<feature type="domain" description="Ancillary SecYEG translocon subunit/Cell division coordinator CpoB TPR" evidence="9">
    <location>
        <begin position="20"/>
        <end position="179"/>
    </location>
</feature>
<evidence type="ECO:0000256" key="4">
    <source>
        <dbReference type="ARBA" id="ARBA00022989"/>
    </source>
</evidence>
<evidence type="ECO:0000256" key="1">
    <source>
        <dbReference type="ARBA" id="ARBA00004401"/>
    </source>
</evidence>
<dbReference type="Pfam" id="PF09976">
    <property type="entry name" value="TPR_21"/>
    <property type="match status" value="1"/>
</dbReference>
<dbReference type="InterPro" id="IPR026039">
    <property type="entry name" value="YfgM"/>
</dbReference>
<evidence type="ECO:0000259" key="9">
    <source>
        <dbReference type="Pfam" id="PF09976"/>
    </source>
</evidence>
<keyword evidence="11" id="KW-1185">Reference proteome</keyword>
<accession>A0A1I5FZ50</accession>
<dbReference type="Gene3D" id="1.25.40.10">
    <property type="entry name" value="Tetratricopeptide repeat domain"/>
    <property type="match status" value="1"/>
</dbReference>
<comment type="similarity">
    <text evidence="7">Belongs to the YfgM family.</text>
</comment>
<keyword evidence="5" id="KW-0472">Membrane</keyword>
<dbReference type="STRING" id="655353.SAMN04488056_104276"/>
<keyword evidence="3" id="KW-0812">Transmembrane</keyword>
<dbReference type="SUPFAM" id="SSF48452">
    <property type="entry name" value="TPR-like"/>
    <property type="match status" value="1"/>
</dbReference>
<reference evidence="10 11" key="1">
    <citation type="submission" date="2016-10" db="EMBL/GenBank/DDBJ databases">
        <authorList>
            <person name="de Groot N.N."/>
        </authorList>
    </citation>
    <scope>NUCLEOTIDE SEQUENCE [LARGE SCALE GENOMIC DNA]</scope>
    <source>
        <strain evidence="10 11">CGMCC 1.9157</strain>
    </source>
</reference>
<dbReference type="InterPro" id="IPR011990">
    <property type="entry name" value="TPR-like_helical_dom_sf"/>
</dbReference>
<evidence type="ECO:0000256" key="3">
    <source>
        <dbReference type="ARBA" id="ARBA00022692"/>
    </source>
</evidence>
<dbReference type="Proteomes" id="UP000199236">
    <property type="component" value="Unassembled WGS sequence"/>
</dbReference>
<sequence>MSESDFIREVDEELRHEQIKSMWDKFGPYVIGFALLIVLGTAADKGYEYWRQTQAAKAGDAFIHALSLSEDGKKDEALAALEQIKAEGSGGYPLLAEMRIASEKAASGDVDEAIALFKDAANNPDVQPVIQSLARIRANVLMLNQGKADEVINELTGFMDNNGFRHSARELVMLAYLEKQDYAQAMPIAERISQDAETPPEMRQRAEVYVIYIRSQFEEGGESTAKEAAE</sequence>
<dbReference type="GO" id="GO:0044877">
    <property type="term" value="F:protein-containing complex binding"/>
    <property type="evidence" value="ECO:0007669"/>
    <property type="project" value="InterPro"/>
</dbReference>
<name>A0A1I5FZ50_9HYPH</name>
<keyword evidence="2" id="KW-1003">Cell membrane</keyword>
<proteinExistence type="inferred from homology"/>
<protein>
    <recommendedName>
        <fullName evidence="8">Ancillary SecYEG translocon subunit</fullName>
    </recommendedName>
</protein>
<dbReference type="PANTHER" id="PTHR38035">
    <property type="entry name" value="UPF0070 PROTEIN YFGM"/>
    <property type="match status" value="1"/>
</dbReference>
<dbReference type="EMBL" id="FOVR01000004">
    <property type="protein sequence ID" value="SFO29055.1"/>
    <property type="molecule type" value="Genomic_DNA"/>
</dbReference>
<evidence type="ECO:0000256" key="8">
    <source>
        <dbReference type="ARBA" id="ARBA00024235"/>
    </source>
</evidence>
<dbReference type="InterPro" id="IPR018704">
    <property type="entry name" value="SecYEG/CpoB_TPR"/>
</dbReference>
<keyword evidence="4" id="KW-1133">Transmembrane helix</keyword>
<dbReference type="GO" id="GO:0005886">
    <property type="term" value="C:plasma membrane"/>
    <property type="evidence" value="ECO:0007669"/>
    <property type="project" value="UniProtKB-SubCell"/>
</dbReference>
<evidence type="ECO:0000256" key="5">
    <source>
        <dbReference type="ARBA" id="ARBA00023136"/>
    </source>
</evidence>
<keyword evidence="6" id="KW-0143">Chaperone</keyword>
<comment type="subcellular location">
    <subcellularLocation>
        <location evidence="1">Cell membrane</location>
        <topology evidence="1">Single-pass type II membrane protein</topology>
    </subcellularLocation>
</comment>
<evidence type="ECO:0000313" key="10">
    <source>
        <dbReference type="EMBL" id="SFO29055.1"/>
    </source>
</evidence>
<evidence type="ECO:0000256" key="7">
    <source>
        <dbReference type="ARBA" id="ARBA00024197"/>
    </source>
</evidence>
<dbReference type="PANTHER" id="PTHR38035:SF1">
    <property type="entry name" value="ANCILLARY SECYEG TRANSLOCON SUBUNIT"/>
    <property type="match status" value="1"/>
</dbReference>
<dbReference type="AlphaFoldDB" id="A0A1I5FZ50"/>
<evidence type="ECO:0000256" key="6">
    <source>
        <dbReference type="ARBA" id="ARBA00023186"/>
    </source>
</evidence>
<evidence type="ECO:0000313" key="11">
    <source>
        <dbReference type="Proteomes" id="UP000199236"/>
    </source>
</evidence>
<organism evidence="10 11">
    <name type="scientific">Cohaesibacter marisflavi</name>
    <dbReference type="NCBI Taxonomy" id="655353"/>
    <lineage>
        <taxon>Bacteria</taxon>
        <taxon>Pseudomonadati</taxon>
        <taxon>Pseudomonadota</taxon>
        <taxon>Alphaproteobacteria</taxon>
        <taxon>Hyphomicrobiales</taxon>
        <taxon>Cohaesibacteraceae</taxon>
    </lineage>
</organism>
<evidence type="ECO:0000256" key="2">
    <source>
        <dbReference type="ARBA" id="ARBA00022475"/>
    </source>
</evidence>